<accession>A0A6A6VCU0</accession>
<sequence length="150" mass="16875">MRFAGSAGVFEEAHACVAGVKGWFGLQSLSKSRSRFRDHFRCECRTWKQKAKGATLATFSSVSTLYPVVQPIRLEHKRHARRLPQPEPCRLAFGGKEPCRACSRSGKLCLLCRTQIPRCPVAVNFERSSLEFSLQDNSRACRRVGIDFIA</sequence>
<evidence type="ECO:0000313" key="2">
    <source>
        <dbReference type="Proteomes" id="UP000799440"/>
    </source>
</evidence>
<dbReference type="Proteomes" id="UP000799440">
    <property type="component" value="Unassembled WGS sequence"/>
</dbReference>
<reference evidence="1" key="1">
    <citation type="journal article" date="2020" name="Stud. Mycol.">
        <title>101 Dothideomycetes genomes: a test case for predicting lifestyles and emergence of pathogens.</title>
        <authorList>
            <person name="Haridas S."/>
            <person name="Albert R."/>
            <person name="Binder M."/>
            <person name="Bloem J."/>
            <person name="Labutti K."/>
            <person name="Salamov A."/>
            <person name="Andreopoulos B."/>
            <person name="Baker S."/>
            <person name="Barry K."/>
            <person name="Bills G."/>
            <person name="Bluhm B."/>
            <person name="Cannon C."/>
            <person name="Castanera R."/>
            <person name="Culley D."/>
            <person name="Daum C."/>
            <person name="Ezra D."/>
            <person name="Gonzalez J."/>
            <person name="Henrissat B."/>
            <person name="Kuo A."/>
            <person name="Liang C."/>
            <person name="Lipzen A."/>
            <person name="Lutzoni F."/>
            <person name="Magnuson J."/>
            <person name="Mondo S."/>
            <person name="Nolan M."/>
            <person name="Ohm R."/>
            <person name="Pangilinan J."/>
            <person name="Park H.-J."/>
            <person name="Ramirez L."/>
            <person name="Alfaro M."/>
            <person name="Sun H."/>
            <person name="Tritt A."/>
            <person name="Yoshinaga Y."/>
            <person name="Zwiers L.-H."/>
            <person name="Turgeon B."/>
            <person name="Goodwin S."/>
            <person name="Spatafora J."/>
            <person name="Crous P."/>
            <person name="Grigoriev I."/>
        </authorList>
    </citation>
    <scope>NUCLEOTIDE SEQUENCE</scope>
    <source>
        <strain evidence="1">CBS 119925</strain>
    </source>
</reference>
<protein>
    <submittedName>
        <fullName evidence="1">Uncharacterized protein</fullName>
    </submittedName>
</protein>
<proteinExistence type="predicted"/>
<evidence type="ECO:0000313" key="1">
    <source>
        <dbReference type="EMBL" id="KAF2748442.1"/>
    </source>
</evidence>
<dbReference type="AlphaFoldDB" id="A0A6A6VCU0"/>
<name>A0A6A6VCU0_9PLEO</name>
<dbReference type="EMBL" id="MU006569">
    <property type="protein sequence ID" value="KAF2748442.1"/>
    <property type="molecule type" value="Genomic_DNA"/>
</dbReference>
<organism evidence="1 2">
    <name type="scientific">Sporormia fimetaria CBS 119925</name>
    <dbReference type="NCBI Taxonomy" id="1340428"/>
    <lineage>
        <taxon>Eukaryota</taxon>
        <taxon>Fungi</taxon>
        <taxon>Dikarya</taxon>
        <taxon>Ascomycota</taxon>
        <taxon>Pezizomycotina</taxon>
        <taxon>Dothideomycetes</taxon>
        <taxon>Pleosporomycetidae</taxon>
        <taxon>Pleosporales</taxon>
        <taxon>Sporormiaceae</taxon>
        <taxon>Sporormia</taxon>
    </lineage>
</organism>
<gene>
    <name evidence="1" type="ORF">M011DRAFT_349437</name>
</gene>
<keyword evidence="2" id="KW-1185">Reference proteome</keyword>